<dbReference type="EMBL" id="CASHSV030000716">
    <property type="protein sequence ID" value="CAJ2675409.1"/>
    <property type="molecule type" value="Genomic_DNA"/>
</dbReference>
<evidence type="ECO:0000313" key="2">
    <source>
        <dbReference type="Proteomes" id="UP001177021"/>
    </source>
</evidence>
<protein>
    <submittedName>
        <fullName evidence="1">Uncharacterized protein</fullName>
    </submittedName>
</protein>
<gene>
    <name evidence="1" type="ORF">MILVUS5_LOCUS38442</name>
</gene>
<comment type="caution">
    <text evidence="1">The sequence shown here is derived from an EMBL/GenBank/DDBJ whole genome shotgun (WGS) entry which is preliminary data.</text>
</comment>
<name>A0ACB0M0P7_TRIPR</name>
<sequence>MSRGISISRLPKLACSRSVCKLIPLPFFSSRSVKIKSKPLLFNSPCTSCTRVLTGNEFSSSDEPPAKNFGGLEIQNEGEKKTHFGA</sequence>
<proteinExistence type="predicted"/>
<dbReference type="Proteomes" id="UP001177021">
    <property type="component" value="Unassembled WGS sequence"/>
</dbReference>
<reference evidence="1" key="1">
    <citation type="submission" date="2023-10" db="EMBL/GenBank/DDBJ databases">
        <authorList>
            <person name="Rodriguez Cubillos JULIANA M."/>
            <person name="De Vega J."/>
        </authorList>
    </citation>
    <scope>NUCLEOTIDE SEQUENCE</scope>
</reference>
<keyword evidence="2" id="KW-1185">Reference proteome</keyword>
<organism evidence="1 2">
    <name type="scientific">Trifolium pratense</name>
    <name type="common">Red clover</name>
    <dbReference type="NCBI Taxonomy" id="57577"/>
    <lineage>
        <taxon>Eukaryota</taxon>
        <taxon>Viridiplantae</taxon>
        <taxon>Streptophyta</taxon>
        <taxon>Embryophyta</taxon>
        <taxon>Tracheophyta</taxon>
        <taxon>Spermatophyta</taxon>
        <taxon>Magnoliopsida</taxon>
        <taxon>eudicotyledons</taxon>
        <taxon>Gunneridae</taxon>
        <taxon>Pentapetalae</taxon>
        <taxon>rosids</taxon>
        <taxon>fabids</taxon>
        <taxon>Fabales</taxon>
        <taxon>Fabaceae</taxon>
        <taxon>Papilionoideae</taxon>
        <taxon>50 kb inversion clade</taxon>
        <taxon>NPAAA clade</taxon>
        <taxon>Hologalegina</taxon>
        <taxon>IRL clade</taxon>
        <taxon>Trifolieae</taxon>
        <taxon>Trifolium</taxon>
    </lineage>
</organism>
<evidence type="ECO:0000313" key="1">
    <source>
        <dbReference type="EMBL" id="CAJ2675409.1"/>
    </source>
</evidence>
<accession>A0ACB0M0P7</accession>